<dbReference type="InterPro" id="IPR012675">
    <property type="entry name" value="Beta-grasp_dom_sf"/>
</dbReference>
<dbReference type="InterPro" id="IPR016155">
    <property type="entry name" value="Mopterin_synth/thiamin_S_b"/>
</dbReference>
<dbReference type="OrthoDB" id="1525151at2"/>
<dbReference type="Pfam" id="PF02597">
    <property type="entry name" value="ThiS"/>
    <property type="match status" value="1"/>
</dbReference>
<dbReference type="STRING" id="651661.SAMN05660293_00226"/>
<dbReference type="PANTHER" id="PTHR34472">
    <property type="entry name" value="SULFUR CARRIER PROTEIN THIS"/>
    <property type="match status" value="1"/>
</dbReference>
<dbReference type="Proteomes" id="UP000190897">
    <property type="component" value="Unassembled WGS sequence"/>
</dbReference>
<dbReference type="PANTHER" id="PTHR34472:SF1">
    <property type="entry name" value="SULFUR CARRIER PROTEIN THIS"/>
    <property type="match status" value="1"/>
</dbReference>
<accession>A0A1T5BC29</accession>
<dbReference type="InterPro" id="IPR003749">
    <property type="entry name" value="ThiS/MoaD-like"/>
</dbReference>
<dbReference type="AlphaFoldDB" id="A0A1T5BC29"/>
<dbReference type="SUPFAM" id="SSF54285">
    <property type="entry name" value="MoaD/ThiS"/>
    <property type="match status" value="1"/>
</dbReference>
<dbReference type="Gene3D" id="3.10.20.30">
    <property type="match status" value="1"/>
</dbReference>
<organism evidence="1 2">
    <name type="scientific">Dyadobacter psychrophilus</name>
    <dbReference type="NCBI Taxonomy" id="651661"/>
    <lineage>
        <taxon>Bacteria</taxon>
        <taxon>Pseudomonadati</taxon>
        <taxon>Bacteroidota</taxon>
        <taxon>Cytophagia</taxon>
        <taxon>Cytophagales</taxon>
        <taxon>Spirosomataceae</taxon>
        <taxon>Dyadobacter</taxon>
    </lineage>
</organism>
<dbReference type="EMBL" id="FUZA01000001">
    <property type="protein sequence ID" value="SKB44695.1"/>
    <property type="molecule type" value="Genomic_DNA"/>
</dbReference>
<dbReference type="InterPro" id="IPR010035">
    <property type="entry name" value="Thi_S"/>
</dbReference>
<keyword evidence="2" id="KW-1185">Reference proteome</keyword>
<reference evidence="2" key="1">
    <citation type="submission" date="2017-02" db="EMBL/GenBank/DDBJ databases">
        <authorList>
            <person name="Varghese N."/>
            <person name="Submissions S."/>
        </authorList>
    </citation>
    <scope>NUCLEOTIDE SEQUENCE [LARGE SCALE GENOMIC DNA]</scope>
    <source>
        <strain evidence="2">DSM 22270</strain>
    </source>
</reference>
<dbReference type="CDD" id="cd00565">
    <property type="entry name" value="Ubl_ThiS"/>
    <property type="match status" value="1"/>
</dbReference>
<sequence length="67" mass="7340">MEIIINGQLREFPEPLSVQQLLSALFPEQAKGIAVAVNQSVVPKSSWAFHALQQHDRVMLITATQGG</sequence>
<gene>
    <name evidence="1" type="ORF">SAMN05660293_00226</name>
</gene>
<evidence type="ECO:0000313" key="2">
    <source>
        <dbReference type="Proteomes" id="UP000190897"/>
    </source>
</evidence>
<protein>
    <submittedName>
        <fullName evidence="1">Sulfur carrier protein</fullName>
    </submittedName>
</protein>
<proteinExistence type="predicted"/>
<dbReference type="NCBIfam" id="TIGR01683">
    <property type="entry name" value="thiS"/>
    <property type="match status" value="1"/>
</dbReference>
<name>A0A1T5BC29_9BACT</name>
<evidence type="ECO:0000313" key="1">
    <source>
        <dbReference type="EMBL" id="SKB44695.1"/>
    </source>
</evidence>
<dbReference type="RefSeq" id="WP_082212835.1">
    <property type="nucleotide sequence ID" value="NZ_FUZA01000001.1"/>
</dbReference>